<dbReference type="STRING" id="112248.SAMN05444392_11269"/>
<feature type="domain" description="PTS EIIB type-2" evidence="7">
    <location>
        <begin position="411"/>
        <end position="500"/>
    </location>
</feature>
<dbReference type="GO" id="GO:0009401">
    <property type="term" value="P:phosphoenolpyruvate-dependent sugar phosphotransferase system"/>
    <property type="evidence" value="ECO:0007669"/>
    <property type="project" value="InterPro"/>
</dbReference>
<feature type="domain" description="PTS EIIA type-2" evidence="6">
    <location>
        <begin position="551"/>
        <end position="693"/>
    </location>
</feature>
<dbReference type="InterPro" id="IPR050661">
    <property type="entry name" value="BglG_antiterminators"/>
</dbReference>
<dbReference type="Gene3D" id="1.10.10.10">
    <property type="entry name" value="Winged helix-like DNA-binding domain superfamily/Winged helix DNA-binding domain"/>
    <property type="match status" value="1"/>
</dbReference>
<evidence type="ECO:0000256" key="5">
    <source>
        <dbReference type="ARBA" id="ARBA00023163"/>
    </source>
</evidence>
<dbReference type="Pfam" id="PF05043">
    <property type="entry name" value="Mga"/>
    <property type="match status" value="1"/>
</dbReference>
<feature type="domain" description="PRD" evidence="8">
    <location>
        <begin position="299"/>
        <end position="406"/>
    </location>
</feature>
<dbReference type="PROSITE" id="PS51099">
    <property type="entry name" value="PTS_EIIB_TYPE_2"/>
    <property type="match status" value="1"/>
</dbReference>
<dbReference type="InterPro" id="IPR036388">
    <property type="entry name" value="WH-like_DNA-bd_sf"/>
</dbReference>
<dbReference type="GO" id="GO:0006355">
    <property type="term" value="P:regulation of DNA-templated transcription"/>
    <property type="evidence" value="ECO:0007669"/>
    <property type="project" value="InterPro"/>
</dbReference>
<keyword evidence="3" id="KW-0805">Transcription regulation</keyword>
<evidence type="ECO:0000259" key="8">
    <source>
        <dbReference type="PROSITE" id="PS51372"/>
    </source>
</evidence>
<dbReference type="SUPFAM" id="SSF55804">
    <property type="entry name" value="Phoshotransferase/anion transport protein"/>
    <property type="match status" value="1"/>
</dbReference>
<evidence type="ECO:0000256" key="2">
    <source>
        <dbReference type="ARBA" id="ARBA00022737"/>
    </source>
</evidence>
<evidence type="ECO:0000256" key="1">
    <source>
        <dbReference type="ARBA" id="ARBA00022679"/>
    </source>
</evidence>
<reference evidence="9 10" key="1">
    <citation type="submission" date="2016-11" db="EMBL/GenBank/DDBJ databases">
        <authorList>
            <person name="Jaros S."/>
            <person name="Januszkiewicz K."/>
            <person name="Wedrychowicz H."/>
        </authorList>
    </citation>
    <scope>NUCLEOTIDE SEQUENCE [LARGE SCALE GENOMIC DNA]</scope>
    <source>
        <strain evidence="9 10">DSM 44666</strain>
    </source>
</reference>
<dbReference type="Gene3D" id="3.40.930.10">
    <property type="entry name" value="Mannitol-specific EII, Chain A"/>
    <property type="match status" value="1"/>
</dbReference>
<dbReference type="Gene3D" id="3.40.50.2300">
    <property type="match status" value="1"/>
</dbReference>
<dbReference type="EMBL" id="FQVL01000012">
    <property type="protein sequence ID" value="SHF26333.1"/>
    <property type="molecule type" value="Genomic_DNA"/>
</dbReference>
<dbReference type="InterPro" id="IPR007737">
    <property type="entry name" value="Mga_HTH"/>
</dbReference>
<keyword evidence="10" id="KW-1185">Reference proteome</keyword>
<dbReference type="Pfam" id="PF00874">
    <property type="entry name" value="PRD"/>
    <property type="match status" value="1"/>
</dbReference>
<organism evidence="9 10">
    <name type="scientific">Seinonella peptonophila</name>
    <dbReference type="NCBI Taxonomy" id="112248"/>
    <lineage>
        <taxon>Bacteria</taxon>
        <taxon>Bacillati</taxon>
        <taxon>Bacillota</taxon>
        <taxon>Bacilli</taxon>
        <taxon>Bacillales</taxon>
        <taxon>Thermoactinomycetaceae</taxon>
        <taxon>Seinonella</taxon>
    </lineage>
</organism>
<dbReference type="SUPFAM" id="SSF63520">
    <property type="entry name" value="PTS-regulatory domain, PRD"/>
    <property type="match status" value="1"/>
</dbReference>
<dbReference type="AlphaFoldDB" id="A0A1M5A7T7"/>
<dbReference type="CDD" id="cd05568">
    <property type="entry name" value="PTS_IIB_bgl_like"/>
    <property type="match status" value="1"/>
</dbReference>
<dbReference type="OrthoDB" id="369398at2"/>
<dbReference type="Gene3D" id="1.10.1790.10">
    <property type="entry name" value="PRD domain"/>
    <property type="match status" value="1"/>
</dbReference>
<evidence type="ECO:0000313" key="9">
    <source>
        <dbReference type="EMBL" id="SHF26333.1"/>
    </source>
</evidence>
<dbReference type="GO" id="GO:0008982">
    <property type="term" value="F:protein-N(PI)-phosphohistidine-sugar phosphotransferase activity"/>
    <property type="evidence" value="ECO:0007669"/>
    <property type="project" value="InterPro"/>
</dbReference>
<dbReference type="InterPro" id="IPR036095">
    <property type="entry name" value="PTS_EIIB-like_sf"/>
</dbReference>
<name>A0A1M5A7T7_9BACL</name>
<keyword evidence="4" id="KW-0010">Activator</keyword>
<evidence type="ECO:0000256" key="4">
    <source>
        <dbReference type="ARBA" id="ARBA00023159"/>
    </source>
</evidence>
<dbReference type="Pfam" id="PF00359">
    <property type="entry name" value="PTS_EIIA_2"/>
    <property type="match status" value="1"/>
</dbReference>
<gene>
    <name evidence="9" type="ORF">SAMN05444392_11269</name>
</gene>
<dbReference type="InterPro" id="IPR016152">
    <property type="entry name" value="PTrfase/Anion_transptr"/>
</dbReference>
<evidence type="ECO:0000313" key="10">
    <source>
        <dbReference type="Proteomes" id="UP000184476"/>
    </source>
</evidence>
<dbReference type="PANTHER" id="PTHR30185">
    <property type="entry name" value="CRYPTIC BETA-GLUCOSIDE BGL OPERON ANTITERMINATOR"/>
    <property type="match status" value="1"/>
</dbReference>
<dbReference type="InterPro" id="IPR002178">
    <property type="entry name" value="PTS_EIIA_type-2_dom"/>
</dbReference>
<evidence type="ECO:0000259" key="7">
    <source>
        <dbReference type="PROSITE" id="PS51099"/>
    </source>
</evidence>
<dbReference type="SUPFAM" id="SSF52794">
    <property type="entry name" value="PTS system IIB component-like"/>
    <property type="match status" value="1"/>
</dbReference>
<keyword evidence="1" id="KW-0808">Transferase</keyword>
<keyword evidence="2" id="KW-0677">Repeat</keyword>
<dbReference type="InterPro" id="IPR011608">
    <property type="entry name" value="PRD"/>
</dbReference>
<dbReference type="PROSITE" id="PS51094">
    <property type="entry name" value="PTS_EIIA_TYPE_2"/>
    <property type="match status" value="1"/>
</dbReference>
<dbReference type="InterPro" id="IPR013011">
    <property type="entry name" value="PTS_EIIB_2"/>
</dbReference>
<protein>
    <submittedName>
        <fullName evidence="9">Transcriptional antiterminator, BglG family</fullName>
    </submittedName>
</protein>
<dbReference type="Proteomes" id="UP000184476">
    <property type="component" value="Unassembled WGS sequence"/>
</dbReference>
<evidence type="ECO:0000256" key="3">
    <source>
        <dbReference type="ARBA" id="ARBA00023015"/>
    </source>
</evidence>
<proteinExistence type="predicted"/>
<dbReference type="RefSeq" id="WP_084731675.1">
    <property type="nucleotide sequence ID" value="NZ_FQVL01000012.1"/>
</dbReference>
<dbReference type="PROSITE" id="PS51372">
    <property type="entry name" value="PRD_2"/>
    <property type="match status" value="1"/>
</dbReference>
<dbReference type="InterPro" id="IPR036634">
    <property type="entry name" value="PRD_sf"/>
</dbReference>
<accession>A0A1M5A7T7</accession>
<sequence>MMSLNLRSLQIIEALLNATDYLKISQLAEKMQTSERNIRYSLKKTEEFLNDHHFQVLIRHHRKGVLLKKTPELIAFLADFMQRTTPYQYNYSKEELSNFILLKLLIESRPVSIAYFEDHLYVSRTTILNHLKKIDSNLYLQGMELKNTPRSGYQIIGNEINKTTIFANVFIQNLSIREFYNFIETETNTSKVGELFLFHLFEIESLQLVMKLVHRLEQKLKMVFDDRSCLILIVFLLKWLNGTHFSLSKQTMMEIDQNEAKAIKETIEQSVGKVYVTDQVLIQLIELIHSLRNLHTERTIDAPLQQIVQQLCVDMSKRFNVDFLNDSHLISSLSSHIDAMIQRISKGMNLENPLFDQFTQEHANIFEATKQASQSLETLLSLPFDDHEISFLAIYFAASLQKIEAQKMRKPKILVVCAEGVAISKMLAITIKKLFDIESVKPIAVRSLTQELIRFYDFVISTVDIPDIDSHKLIKIDRLLGAKEIELLKERFSLNLATERRNNVNKLNQIMEVINETCQIHDLHRLQFAMLKILVSETEPDPMYQKLPFDVTFNETLVQAHAHAEDWQDAIRLGTRSLLEQGYIESRYHKKIIENLQTIGPYMVVAPGVILSHAGPDDGVRTNAFSIVTLDQGVDFGDPLNTPVQLIWTLALKETKNELLIEKIMEVILDQHTVSQLLSTDSANKIYTIIQQQIF</sequence>
<dbReference type="PANTHER" id="PTHR30185:SF12">
    <property type="entry name" value="TRANSCRIPTIONAL REGULATOR MANR"/>
    <property type="match status" value="1"/>
</dbReference>
<keyword evidence="5" id="KW-0804">Transcription</keyword>
<evidence type="ECO:0000259" key="6">
    <source>
        <dbReference type="PROSITE" id="PS51094"/>
    </source>
</evidence>